<reference evidence="2 4" key="2">
    <citation type="submission" date="2020-05" db="EMBL/GenBank/DDBJ databases">
        <authorList>
            <person name="Campoy J."/>
            <person name="Schneeberger K."/>
            <person name="Spophaly S."/>
        </authorList>
    </citation>
    <scope>NUCLEOTIDE SEQUENCE [LARGE SCALE GENOMIC DNA]</scope>
    <source>
        <strain evidence="2">PruArmRojPasFocal</strain>
    </source>
</reference>
<evidence type="ECO:0000313" key="3">
    <source>
        <dbReference type="EMBL" id="CAB4298711.1"/>
    </source>
</evidence>
<dbReference type="EMBL" id="CAEKDK010000002">
    <property type="protein sequence ID" value="CAB4268338.1"/>
    <property type="molecule type" value="Genomic_DNA"/>
</dbReference>
<dbReference type="AlphaFoldDB" id="A0A6J5U187"/>
<keyword evidence="5" id="KW-1185">Reference proteome</keyword>
<dbReference type="Pfam" id="PF14392">
    <property type="entry name" value="zf-CCHC_4"/>
    <property type="match status" value="1"/>
</dbReference>
<gene>
    <name evidence="2" type="ORF">CURHAP_LOCUS11732</name>
    <name evidence="3" type="ORF">ORAREDHAP_LOCUS11375</name>
</gene>
<organism evidence="2 4">
    <name type="scientific">Prunus armeniaca</name>
    <name type="common">Apricot</name>
    <name type="synonym">Armeniaca vulgaris</name>
    <dbReference type="NCBI Taxonomy" id="36596"/>
    <lineage>
        <taxon>Eukaryota</taxon>
        <taxon>Viridiplantae</taxon>
        <taxon>Streptophyta</taxon>
        <taxon>Embryophyta</taxon>
        <taxon>Tracheophyta</taxon>
        <taxon>Spermatophyta</taxon>
        <taxon>Magnoliopsida</taxon>
        <taxon>eudicotyledons</taxon>
        <taxon>Gunneridae</taxon>
        <taxon>Pentapetalae</taxon>
        <taxon>rosids</taxon>
        <taxon>fabids</taxon>
        <taxon>Rosales</taxon>
        <taxon>Rosaceae</taxon>
        <taxon>Amygdaloideae</taxon>
        <taxon>Amygdaleae</taxon>
        <taxon>Prunus</taxon>
    </lineage>
</organism>
<evidence type="ECO:0000259" key="1">
    <source>
        <dbReference type="Pfam" id="PF14392"/>
    </source>
</evidence>
<proteinExistence type="predicted"/>
<sequence>MSYYPAAMSLPIRDQDVVNDDIERSFGSCLVLTPREHAGVVIGSSTVSDSFIGFTYSLVANALDKKRVLNMEPWPYQCSLIFLAKIPDDDSMHSMPLMYGNFWDNRDGTSCVSCFIRIRVLFDVTLPLIRWKPITYPEVREKLVEFKYDYLPEYCFACERIGHPSQVVPVILHAMRVSGTKMDRGIRVVLIIDLGDLVPEARMSFRILSPLQPYHVITKC</sequence>
<reference evidence="5" key="1">
    <citation type="journal article" date="2020" name="Genome Biol.">
        <title>Gamete binning: chromosome-level and haplotype-resolved genome assembly enabled by high-throughput single-cell sequencing of gamete genomes.</title>
        <authorList>
            <person name="Campoy J.A."/>
            <person name="Sun H."/>
            <person name="Goel M."/>
            <person name="Jiao W.-B."/>
            <person name="Folz-Donahue K."/>
            <person name="Wang N."/>
            <person name="Rubio M."/>
            <person name="Liu C."/>
            <person name="Kukat C."/>
            <person name="Ruiz D."/>
            <person name="Huettel B."/>
            <person name="Schneeberger K."/>
        </authorList>
    </citation>
    <scope>NUCLEOTIDE SEQUENCE [LARGE SCALE GENOMIC DNA]</scope>
    <source>
        <strain evidence="5">cv. Rojo Pasion</strain>
    </source>
</reference>
<protein>
    <recommendedName>
        <fullName evidence="1">Zinc knuckle CX2CX4HX4C domain-containing protein</fullName>
    </recommendedName>
</protein>
<accession>A0A6J5U187</accession>
<evidence type="ECO:0000313" key="4">
    <source>
        <dbReference type="Proteomes" id="UP000507222"/>
    </source>
</evidence>
<evidence type="ECO:0000313" key="5">
    <source>
        <dbReference type="Proteomes" id="UP000507245"/>
    </source>
</evidence>
<dbReference type="Proteomes" id="UP000507222">
    <property type="component" value="Unassembled WGS sequence"/>
</dbReference>
<dbReference type="Proteomes" id="UP000507245">
    <property type="component" value="Unassembled WGS sequence"/>
</dbReference>
<feature type="domain" description="Zinc knuckle CX2CX4HX4C" evidence="1">
    <location>
        <begin position="122"/>
        <end position="164"/>
    </location>
</feature>
<name>A0A6J5U187_PRUAR</name>
<evidence type="ECO:0000313" key="2">
    <source>
        <dbReference type="EMBL" id="CAB4268338.1"/>
    </source>
</evidence>
<dbReference type="EMBL" id="CAEKKB010000002">
    <property type="protein sequence ID" value="CAB4298711.1"/>
    <property type="molecule type" value="Genomic_DNA"/>
</dbReference>
<dbReference type="InterPro" id="IPR025836">
    <property type="entry name" value="Zn_knuckle_CX2CX4HX4C"/>
</dbReference>